<comment type="caution">
    <text evidence="3">The sequence shown here is derived from an EMBL/GenBank/DDBJ whole genome shotgun (WGS) entry which is preliminary data.</text>
</comment>
<dbReference type="FunFam" id="1.25.40.10:FF:000031">
    <property type="entry name" value="Pentatricopeptide repeat-containing protein mitochondrial"/>
    <property type="match status" value="1"/>
</dbReference>
<dbReference type="Gene3D" id="1.25.40.10">
    <property type="entry name" value="Tetratricopeptide repeat domain"/>
    <property type="match status" value="5"/>
</dbReference>
<gene>
    <name evidence="3" type="ORF">J5N97_018828</name>
</gene>
<sequence length="694" mass="78145">MDPQRLLRILKSCIAMKSKARGEILHSKAITLGFQDYTPVSKMLMDFYISFHLLDSALLVLPSVEDISLWNCLLSGYSKNRFYSQALYVFDRLLRDLRPDIYTYPSALKACGGLGNVIAGERIHCCVVKSGFLFDVVVSSSIVGMYAKCKMFASAIQLFDEMPERDVVCWNTVISCYHQDGQASKALEVYETMRSCGFEPDSVTFATVFSACARVLDLERGGRMHEELIRKRVELDEFVGSAIVDMYGKCGCLDRAREVFEGIQTKNVVSWNTMIGGYSLKGDTHSCLQLFSRMNRERIRPSSTTISNLLTACSKTCDLRHGKFIHGCLIRKHISFDVFIGSSLIDLYFKCASIRYAESVFEMMPKEDVVSWNVMISGYATTGSYFKALDLLHEMRINNVRPDAVTFTGVLSACAQLSALELGKEIHHRIKADGLESNEIVMSALLDMYAKCGGVREAQMVFHKLQVKDIVSWTSMVVAYGSHGQASKALKLFEDMLKESRARPDRVMFLAVLSACNHGGLVEEGCHYFKQMTDVYGIKPAIEHYSCMIDLLGRSGRLQEAYFLLRNMPDIEADAGLLGSLFSACSLHKNLELGERVAALLIEINPDDHSTYVVLGNMYASAGKWDKVRKVRAEMKERGLRKNPGCSWIEIDKKIHQFFAEDDSHQQAEVIYECLQNLSVHMKKKKRFSKPVTV</sequence>
<feature type="repeat" description="PPR" evidence="2">
    <location>
        <begin position="608"/>
        <end position="642"/>
    </location>
</feature>
<dbReference type="EMBL" id="JAGGNH010000005">
    <property type="protein sequence ID" value="KAJ0970869.1"/>
    <property type="molecule type" value="Genomic_DNA"/>
</dbReference>
<dbReference type="PANTHER" id="PTHR47926">
    <property type="entry name" value="PENTATRICOPEPTIDE REPEAT-CONTAINING PROTEIN"/>
    <property type="match status" value="1"/>
</dbReference>
<dbReference type="InterPro" id="IPR046848">
    <property type="entry name" value="E_motif"/>
</dbReference>
<feature type="repeat" description="PPR" evidence="2">
    <location>
        <begin position="66"/>
        <end position="96"/>
    </location>
</feature>
<reference evidence="3" key="1">
    <citation type="submission" date="2021-03" db="EMBL/GenBank/DDBJ databases">
        <authorList>
            <person name="Li Z."/>
            <person name="Yang C."/>
        </authorList>
    </citation>
    <scope>NUCLEOTIDE SEQUENCE</scope>
    <source>
        <strain evidence="3">Dzin_1.0</strain>
        <tissue evidence="3">Leaf</tissue>
    </source>
</reference>
<dbReference type="Pfam" id="PF20431">
    <property type="entry name" value="E_motif"/>
    <property type="match status" value="1"/>
</dbReference>
<dbReference type="FunFam" id="1.25.40.10:FF:000344">
    <property type="entry name" value="Pentatricopeptide repeat-containing protein"/>
    <property type="match status" value="1"/>
</dbReference>
<keyword evidence="1" id="KW-0677">Repeat</keyword>
<dbReference type="GO" id="GO:0009451">
    <property type="term" value="P:RNA modification"/>
    <property type="evidence" value="ECO:0007669"/>
    <property type="project" value="InterPro"/>
</dbReference>
<dbReference type="FunFam" id="1.25.40.10:FF:000366">
    <property type="entry name" value="Pentatricopeptide (PPR) repeat-containing protein"/>
    <property type="match status" value="1"/>
</dbReference>
<feature type="repeat" description="PPR" evidence="2">
    <location>
        <begin position="166"/>
        <end position="200"/>
    </location>
</feature>
<evidence type="ECO:0000313" key="4">
    <source>
        <dbReference type="Proteomes" id="UP001085076"/>
    </source>
</evidence>
<reference evidence="3" key="2">
    <citation type="journal article" date="2022" name="Hortic Res">
        <title>The genome of Dioscorea zingiberensis sheds light on the biosynthesis, origin and evolution of the medicinally important diosgenin saponins.</title>
        <authorList>
            <person name="Li Y."/>
            <person name="Tan C."/>
            <person name="Li Z."/>
            <person name="Guo J."/>
            <person name="Li S."/>
            <person name="Chen X."/>
            <person name="Wang C."/>
            <person name="Dai X."/>
            <person name="Yang H."/>
            <person name="Song W."/>
            <person name="Hou L."/>
            <person name="Xu J."/>
            <person name="Tong Z."/>
            <person name="Xu A."/>
            <person name="Yuan X."/>
            <person name="Wang W."/>
            <person name="Yang Q."/>
            <person name="Chen L."/>
            <person name="Sun Z."/>
            <person name="Wang K."/>
            <person name="Pan B."/>
            <person name="Chen J."/>
            <person name="Bao Y."/>
            <person name="Liu F."/>
            <person name="Qi X."/>
            <person name="Gang D.R."/>
            <person name="Wen J."/>
            <person name="Li J."/>
        </authorList>
    </citation>
    <scope>NUCLEOTIDE SEQUENCE</scope>
    <source>
        <strain evidence="3">Dzin_1.0</strain>
    </source>
</reference>
<dbReference type="Pfam" id="PF01535">
    <property type="entry name" value="PPR"/>
    <property type="match status" value="5"/>
</dbReference>
<dbReference type="Proteomes" id="UP001085076">
    <property type="component" value="Miscellaneous, Linkage group lg05"/>
</dbReference>
<evidence type="ECO:0000313" key="3">
    <source>
        <dbReference type="EMBL" id="KAJ0970869.1"/>
    </source>
</evidence>
<dbReference type="OrthoDB" id="185373at2759"/>
<dbReference type="Pfam" id="PF13041">
    <property type="entry name" value="PPR_2"/>
    <property type="match status" value="3"/>
</dbReference>
<feature type="repeat" description="PPR" evidence="2">
    <location>
        <begin position="469"/>
        <end position="504"/>
    </location>
</feature>
<evidence type="ECO:0000256" key="2">
    <source>
        <dbReference type="PROSITE-ProRule" id="PRU00708"/>
    </source>
</evidence>
<dbReference type="PROSITE" id="PS51375">
    <property type="entry name" value="PPR"/>
    <property type="match status" value="6"/>
</dbReference>
<evidence type="ECO:0008006" key="5">
    <source>
        <dbReference type="Google" id="ProtNLM"/>
    </source>
</evidence>
<feature type="repeat" description="PPR" evidence="2">
    <location>
        <begin position="267"/>
        <end position="301"/>
    </location>
</feature>
<feature type="repeat" description="PPR" evidence="2">
    <location>
        <begin position="368"/>
        <end position="402"/>
    </location>
</feature>
<dbReference type="PANTHER" id="PTHR47926:SF452">
    <property type="entry name" value="PENTATRICOPEPTIDE REPEAT-CONTAINING PROTEIN"/>
    <property type="match status" value="1"/>
</dbReference>
<dbReference type="AlphaFoldDB" id="A0A9D5CDD0"/>
<keyword evidence="4" id="KW-1185">Reference proteome</keyword>
<protein>
    <recommendedName>
        <fullName evidence="5">Pentatricopeptide repeat-containing protein</fullName>
    </recommendedName>
</protein>
<accession>A0A9D5CDD0</accession>
<dbReference type="InterPro" id="IPR046960">
    <property type="entry name" value="PPR_At4g14850-like_plant"/>
</dbReference>
<dbReference type="InterPro" id="IPR011990">
    <property type="entry name" value="TPR-like_helical_dom_sf"/>
</dbReference>
<dbReference type="NCBIfam" id="TIGR00756">
    <property type="entry name" value="PPR"/>
    <property type="match status" value="5"/>
</dbReference>
<evidence type="ECO:0000256" key="1">
    <source>
        <dbReference type="ARBA" id="ARBA00022737"/>
    </source>
</evidence>
<dbReference type="InterPro" id="IPR002885">
    <property type="entry name" value="PPR_rpt"/>
</dbReference>
<organism evidence="3 4">
    <name type="scientific">Dioscorea zingiberensis</name>
    <dbReference type="NCBI Taxonomy" id="325984"/>
    <lineage>
        <taxon>Eukaryota</taxon>
        <taxon>Viridiplantae</taxon>
        <taxon>Streptophyta</taxon>
        <taxon>Embryophyta</taxon>
        <taxon>Tracheophyta</taxon>
        <taxon>Spermatophyta</taxon>
        <taxon>Magnoliopsida</taxon>
        <taxon>Liliopsida</taxon>
        <taxon>Dioscoreales</taxon>
        <taxon>Dioscoreaceae</taxon>
        <taxon>Dioscorea</taxon>
    </lineage>
</organism>
<dbReference type="FunFam" id="1.25.40.10:FF:000284">
    <property type="entry name" value="Pentatricopeptide repeat-containing protein"/>
    <property type="match status" value="2"/>
</dbReference>
<dbReference type="SUPFAM" id="SSF48452">
    <property type="entry name" value="TPR-like"/>
    <property type="match status" value="1"/>
</dbReference>
<dbReference type="GO" id="GO:0003723">
    <property type="term" value="F:RNA binding"/>
    <property type="evidence" value="ECO:0007669"/>
    <property type="project" value="InterPro"/>
</dbReference>
<name>A0A9D5CDD0_9LILI</name>
<proteinExistence type="predicted"/>